<sequence>GNDVIVSFNAEKTIRAGHKQTYYLKADVAAAGTGESIQTRLSTEDESDPVTLIDGLTCTLSDFTSNANTGRLSDTAGIGCALFYGGTSQFVNTDLPAPGSRDIIWSDNSNSSDIPPTFTIVAGTSV</sequence>
<organism evidence="1">
    <name type="scientific">marine sediment metagenome</name>
    <dbReference type="NCBI Taxonomy" id="412755"/>
    <lineage>
        <taxon>unclassified sequences</taxon>
        <taxon>metagenomes</taxon>
        <taxon>ecological metagenomes</taxon>
    </lineage>
</organism>
<feature type="non-terminal residue" evidence="1">
    <location>
        <position position="1"/>
    </location>
</feature>
<accession>X0UF55</accession>
<proteinExistence type="predicted"/>
<evidence type="ECO:0000313" key="1">
    <source>
        <dbReference type="EMBL" id="GAF99002.1"/>
    </source>
</evidence>
<comment type="caution">
    <text evidence="1">The sequence shown here is derived from an EMBL/GenBank/DDBJ whole genome shotgun (WGS) entry which is preliminary data.</text>
</comment>
<name>X0UF55_9ZZZZ</name>
<dbReference type="AlphaFoldDB" id="X0UF55"/>
<feature type="non-terminal residue" evidence="1">
    <location>
        <position position="126"/>
    </location>
</feature>
<gene>
    <name evidence="1" type="ORF">S01H1_23663</name>
</gene>
<dbReference type="EMBL" id="BARS01013747">
    <property type="protein sequence ID" value="GAF99002.1"/>
    <property type="molecule type" value="Genomic_DNA"/>
</dbReference>
<reference evidence="1" key="1">
    <citation type="journal article" date="2014" name="Front. Microbiol.">
        <title>High frequency of phylogenetically diverse reductive dehalogenase-homologous genes in deep subseafloor sedimentary metagenomes.</title>
        <authorList>
            <person name="Kawai M."/>
            <person name="Futagami T."/>
            <person name="Toyoda A."/>
            <person name="Takaki Y."/>
            <person name="Nishi S."/>
            <person name="Hori S."/>
            <person name="Arai W."/>
            <person name="Tsubouchi T."/>
            <person name="Morono Y."/>
            <person name="Uchiyama I."/>
            <person name="Ito T."/>
            <person name="Fujiyama A."/>
            <person name="Inagaki F."/>
            <person name="Takami H."/>
        </authorList>
    </citation>
    <scope>NUCLEOTIDE SEQUENCE</scope>
    <source>
        <strain evidence="1">Expedition CK06-06</strain>
    </source>
</reference>
<protein>
    <submittedName>
        <fullName evidence="1">Uncharacterized protein</fullName>
    </submittedName>
</protein>